<organism evidence="2 3">
    <name type="scientific">Dongia mobilis</name>
    <dbReference type="NCBI Taxonomy" id="578943"/>
    <lineage>
        <taxon>Bacteria</taxon>
        <taxon>Pseudomonadati</taxon>
        <taxon>Pseudomonadota</taxon>
        <taxon>Alphaproteobacteria</taxon>
        <taxon>Rhodospirillales</taxon>
        <taxon>Dongiaceae</taxon>
        <taxon>Dongia</taxon>
    </lineage>
</organism>
<comment type="caution">
    <text evidence="2">The sequence shown here is derived from an EMBL/GenBank/DDBJ whole genome shotgun (WGS) entry which is preliminary data.</text>
</comment>
<proteinExistence type="predicted"/>
<name>A0A4R6WXW8_9PROT</name>
<dbReference type="SUPFAM" id="SSF55811">
    <property type="entry name" value="Nudix"/>
    <property type="match status" value="1"/>
</dbReference>
<dbReference type="Gene3D" id="3.90.79.10">
    <property type="entry name" value="Nucleoside Triphosphate Pyrophosphohydrolase"/>
    <property type="match status" value="1"/>
</dbReference>
<dbReference type="RefSeq" id="WP_133612573.1">
    <property type="nucleotide sequence ID" value="NZ_SNYW01000006.1"/>
</dbReference>
<dbReference type="PANTHER" id="PTHR13622:SF8">
    <property type="entry name" value="THIAMIN PYROPHOSPHOKINASE 1"/>
    <property type="match status" value="1"/>
</dbReference>
<gene>
    <name evidence="2" type="ORF">A8950_1115</name>
</gene>
<dbReference type="CDD" id="cd03676">
    <property type="entry name" value="NUDIX_Tnr3_like"/>
    <property type="match status" value="1"/>
</dbReference>
<accession>A0A4R6WXW8</accession>
<evidence type="ECO:0000259" key="1">
    <source>
        <dbReference type="PROSITE" id="PS51462"/>
    </source>
</evidence>
<keyword evidence="3" id="KW-1185">Reference proteome</keyword>
<reference evidence="2 3" key="1">
    <citation type="submission" date="2019-03" db="EMBL/GenBank/DDBJ databases">
        <title>Genomic Encyclopedia of Type Strains, Phase III (KMG-III): the genomes of soil and plant-associated and newly described type strains.</title>
        <authorList>
            <person name="Whitman W."/>
        </authorList>
    </citation>
    <scope>NUCLEOTIDE SEQUENCE [LARGE SCALE GENOMIC DNA]</scope>
    <source>
        <strain evidence="2 3">CGMCC 1.7660</strain>
    </source>
</reference>
<dbReference type="PROSITE" id="PS51462">
    <property type="entry name" value="NUDIX"/>
    <property type="match status" value="1"/>
</dbReference>
<dbReference type="GO" id="GO:0044715">
    <property type="term" value="F:8-oxo-dGDP phosphatase activity"/>
    <property type="evidence" value="ECO:0007669"/>
    <property type="project" value="TreeGrafter"/>
</dbReference>
<dbReference type="InterPro" id="IPR015797">
    <property type="entry name" value="NUDIX_hydrolase-like_dom_sf"/>
</dbReference>
<sequence length="292" mass="32329">MSLLRQFQRHPAPDFSAYRRFIVAGRHVGWVRPALMERLRRFAHCFEADRETLRLHPGLAEPPARSAALAEVVEALRNEGLVPGWRGELYPVTTDFFAEPLLAIERASAPLFGTLAFGINVNGYVGRGWGMKVWVARRAPSKAVDPDMLDLLVGGGQPLGLGIEENLRKECWEEAGIPAELALAARPTGIITLLQERAEGLRVDLQFNFDLELDADFRPVNQDGEVAGFECLPVSDLLHLLRSTDEFMYDSAIVNLDFLVRQGFIGPDDPEYLPLVAGIRPPLPYASAGDTT</sequence>
<dbReference type="Pfam" id="PF15916">
    <property type="entry name" value="DUF4743"/>
    <property type="match status" value="1"/>
</dbReference>
<dbReference type="EMBL" id="SNYW01000006">
    <property type="protein sequence ID" value="TDQ84557.1"/>
    <property type="molecule type" value="Genomic_DNA"/>
</dbReference>
<dbReference type="AlphaFoldDB" id="A0A4R6WXW8"/>
<feature type="domain" description="Nudix hydrolase" evidence="1">
    <location>
        <begin position="116"/>
        <end position="254"/>
    </location>
</feature>
<evidence type="ECO:0000313" key="3">
    <source>
        <dbReference type="Proteomes" id="UP000295783"/>
    </source>
</evidence>
<dbReference type="InterPro" id="IPR000086">
    <property type="entry name" value="NUDIX_hydrolase_dom"/>
</dbReference>
<dbReference type="OrthoDB" id="8438812at2"/>
<dbReference type="InterPro" id="IPR031804">
    <property type="entry name" value="DUF4743"/>
</dbReference>
<dbReference type="Proteomes" id="UP000295783">
    <property type="component" value="Unassembled WGS sequence"/>
</dbReference>
<protein>
    <submittedName>
        <fullName evidence="2">Uncharacterized protein DUF4743</fullName>
    </submittedName>
</protein>
<dbReference type="PANTHER" id="PTHR13622">
    <property type="entry name" value="THIAMIN PYROPHOSPHOKINASE"/>
    <property type="match status" value="1"/>
</dbReference>
<evidence type="ECO:0000313" key="2">
    <source>
        <dbReference type="EMBL" id="TDQ84557.1"/>
    </source>
</evidence>